<keyword evidence="2" id="KW-0479">Metal-binding</keyword>
<keyword evidence="4" id="KW-0862">Zinc</keyword>
<gene>
    <name evidence="7" type="ORF">GCM10009606_31650</name>
</gene>
<name>A0ABN1UGK9_9ACTN</name>
<dbReference type="RefSeq" id="WP_343908555.1">
    <property type="nucleotide sequence ID" value="NZ_BAAAJE010000016.1"/>
</dbReference>
<keyword evidence="8" id="KW-1185">Reference proteome</keyword>
<dbReference type="PROSITE" id="PS50249">
    <property type="entry name" value="MPN"/>
    <property type="match status" value="1"/>
</dbReference>
<reference evidence="7 8" key="1">
    <citation type="journal article" date="2019" name="Int. J. Syst. Evol. Microbiol.">
        <title>The Global Catalogue of Microorganisms (GCM) 10K type strain sequencing project: providing services to taxonomists for standard genome sequencing and annotation.</title>
        <authorList>
            <consortium name="The Broad Institute Genomics Platform"/>
            <consortium name="The Broad Institute Genome Sequencing Center for Infectious Disease"/>
            <person name="Wu L."/>
            <person name="Ma J."/>
        </authorList>
    </citation>
    <scope>NUCLEOTIDE SEQUENCE [LARGE SCALE GENOMIC DNA]</scope>
    <source>
        <strain evidence="7 8">JCM 11813</strain>
    </source>
</reference>
<dbReference type="InterPro" id="IPR037518">
    <property type="entry name" value="MPN"/>
</dbReference>
<sequence length="161" mass="18073">MPALFTRLSRRRELLRIPAHLLQEAVAEGWSKWPLETGGILLGKPGPDGHVVTDLIGPGPEGRHERYGFTPDSDWQAEQVAARWATDSNLHYLGDWHTHPGGSTRLSRLDRSTARDIAAYEEARQPNPFMLVLALGRDQTVRVGAARLINDRLRRVVVHPH</sequence>
<evidence type="ECO:0000256" key="4">
    <source>
        <dbReference type="ARBA" id="ARBA00022833"/>
    </source>
</evidence>
<evidence type="ECO:0000259" key="6">
    <source>
        <dbReference type="PROSITE" id="PS50249"/>
    </source>
</evidence>
<evidence type="ECO:0000256" key="5">
    <source>
        <dbReference type="ARBA" id="ARBA00023049"/>
    </source>
</evidence>
<feature type="domain" description="MPN" evidence="6">
    <location>
        <begin position="15"/>
        <end position="152"/>
    </location>
</feature>
<accession>A0ABN1UGK9</accession>
<keyword evidence="5" id="KW-0482">Metalloprotease</keyword>
<evidence type="ECO:0000256" key="1">
    <source>
        <dbReference type="ARBA" id="ARBA00022670"/>
    </source>
</evidence>
<dbReference type="Gene3D" id="3.40.140.10">
    <property type="entry name" value="Cytidine Deaminase, domain 2"/>
    <property type="match status" value="1"/>
</dbReference>
<dbReference type="EMBL" id="BAAAJE010000016">
    <property type="protein sequence ID" value="GAA1150716.1"/>
    <property type="molecule type" value="Genomic_DNA"/>
</dbReference>
<proteinExistence type="predicted"/>
<evidence type="ECO:0000256" key="2">
    <source>
        <dbReference type="ARBA" id="ARBA00022723"/>
    </source>
</evidence>
<dbReference type="InterPro" id="IPR028090">
    <property type="entry name" value="JAB_dom_prok"/>
</dbReference>
<dbReference type="Proteomes" id="UP001499979">
    <property type="component" value="Unassembled WGS sequence"/>
</dbReference>
<protein>
    <submittedName>
        <fullName evidence="7">Mov34/MPN/PAD-1 family protein</fullName>
    </submittedName>
</protein>
<dbReference type="Pfam" id="PF14464">
    <property type="entry name" value="Prok-JAB"/>
    <property type="match status" value="1"/>
</dbReference>
<evidence type="ECO:0000256" key="3">
    <source>
        <dbReference type="ARBA" id="ARBA00022801"/>
    </source>
</evidence>
<evidence type="ECO:0000313" key="7">
    <source>
        <dbReference type="EMBL" id="GAA1150716.1"/>
    </source>
</evidence>
<keyword evidence="1" id="KW-0645">Protease</keyword>
<keyword evidence="3" id="KW-0378">Hydrolase</keyword>
<comment type="caution">
    <text evidence="7">The sequence shown here is derived from an EMBL/GenBank/DDBJ whole genome shotgun (WGS) entry which is preliminary data.</text>
</comment>
<dbReference type="SUPFAM" id="SSF102712">
    <property type="entry name" value="JAB1/MPN domain"/>
    <property type="match status" value="1"/>
</dbReference>
<organism evidence="7 8">
    <name type="scientific">Nocardioides aquiterrae</name>
    <dbReference type="NCBI Taxonomy" id="203799"/>
    <lineage>
        <taxon>Bacteria</taxon>
        <taxon>Bacillati</taxon>
        <taxon>Actinomycetota</taxon>
        <taxon>Actinomycetes</taxon>
        <taxon>Propionibacteriales</taxon>
        <taxon>Nocardioidaceae</taxon>
        <taxon>Nocardioides</taxon>
    </lineage>
</organism>
<evidence type="ECO:0000313" key="8">
    <source>
        <dbReference type="Proteomes" id="UP001499979"/>
    </source>
</evidence>